<dbReference type="AlphaFoldDB" id="K0T7H3"/>
<feature type="region of interest" description="Disordered" evidence="1">
    <location>
        <begin position="83"/>
        <end position="161"/>
    </location>
</feature>
<protein>
    <submittedName>
        <fullName evidence="3">Uncharacterized protein</fullName>
    </submittedName>
</protein>
<feature type="transmembrane region" description="Helical" evidence="2">
    <location>
        <begin position="162"/>
        <end position="182"/>
    </location>
</feature>
<accession>K0T7H3</accession>
<organism evidence="3 4">
    <name type="scientific">Thalassiosira oceanica</name>
    <name type="common">Marine diatom</name>
    <dbReference type="NCBI Taxonomy" id="159749"/>
    <lineage>
        <taxon>Eukaryota</taxon>
        <taxon>Sar</taxon>
        <taxon>Stramenopiles</taxon>
        <taxon>Ochrophyta</taxon>
        <taxon>Bacillariophyta</taxon>
        <taxon>Coscinodiscophyceae</taxon>
        <taxon>Thalassiosirophycidae</taxon>
        <taxon>Thalassiosirales</taxon>
        <taxon>Thalassiosiraceae</taxon>
        <taxon>Thalassiosira</taxon>
    </lineage>
</organism>
<sequence length="199" mass="21522">MVDALSAPRHALDPVWLECGSSPQHNGMGVESRLPHKVLLSRRPTTSSGPDDPRHTSTSRVRVVCVLHCVDPSIVSYEYPRSPAASYSEQTRLKGGRRPRDAAQFPASGTPSPASRLRLPEIEKAPPQPEVRHTDPNQAQLPPSQGIRGSPRPVRRPSADPVLAQPTIFASSGGMAAMFAVFSARRDEARRANDTPGSQ</sequence>
<comment type="caution">
    <text evidence="3">The sequence shown here is derived from an EMBL/GenBank/DDBJ whole genome shotgun (WGS) entry which is preliminary data.</text>
</comment>
<gene>
    <name evidence="3" type="ORF">THAOC_09512</name>
</gene>
<evidence type="ECO:0000256" key="2">
    <source>
        <dbReference type="SAM" id="Phobius"/>
    </source>
</evidence>
<evidence type="ECO:0000313" key="3">
    <source>
        <dbReference type="EMBL" id="EJK69246.1"/>
    </source>
</evidence>
<evidence type="ECO:0000313" key="4">
    <source>
        <dbReference type="Proteomes" id="UP000266841"/>
    </source>
</evidence>
<dbReference type="Proteomes" id="UP000266841">
    <property type="component" value="Unassembled WGS sequence"/>
</dbReference>
<name>K0T7H3_THAOC</name>
<evidence type="ECO:0000256" key="1">
    <source>
        <dbReference type="SAM" id="MobiDB-lite"/>
    </source>
</evidence>
<keyword evidence="2" id="KW-1133">Transmembrane helix</keyword>
<proteinExistence type="predicted"/>
<feature type="compositionally biased region" description="Basic and acidic residues" evidence="1">
    <location>
        <begin position="118"/>
        <end position="135"/>
    </location>
</feature>
<keyword evidence="2" id="KW-0472">Membrane</keyword>
<keyword evidence="2" id="KW-0812">Transmembrane</keyword>
<keyword evidence="4" id="KW-1185">Reference proteome</keyword>
<reference evidence="3 4" key="1">
    <citation type="journal article" date="2012" name="Genome Biol.">
        <title>Genome and low-iron response of an oceanic diatom adapted to chronic iron limitation.</title>
        <authorList>
            <person name="Lommer M."/>
            <person name="Specht M."/>
            <person name="Roy A.S."/>
            <person name="Kraemer L."/>
            <person name="Andreson R."/>
            <person name="Gutowska M.A."/>
            <person name="Wolf J."/>
            <person name="Bergner S.V."/>
            <person name="Schilhabel M.B."/>
            <person name="Klostermeier U.C."/>
            <person name="Beiko R.G."/>
            <person name="Rosenstiel P."/>
            <person name="Hippler M."/>
            <person name="Laroche J."/>
        </authorList>
    </citation>
    <scope>NUCLEOTIDE SEQUENCE [LARGE SCALE GENOMIC DNA]</scope>
    <source>
        <strain evidence="3 4">CCMP1005</strain>
    </source>
</reference>
<dbReference type="EMBL" id="AGNL01010316">
    <property type="protein sequence ID" value="EJK69246.1"/>
    <property type="molecule type" value="Genomic_DNA"/>
</dbReference>